<dbReference type="STRING" id="1236989.JCM15548_12510"/>
<keyword evidence="3" id="KW-1185">Reference proteome</keyword>
<dbReference type="AlphaFoldDB" id="A0A0E9LYN3"/>
<comment type="caution">
    <text evidence="2">The sequence shown here is derived from an EMBL/GenBank/DDBJ whole genome shotgun (WGS) entry which is preliminary data.</text>
</comment>
<proteinExistence type="predicted"/>
<keyword evidence="1" id="KW-0472">Membrane</keyword>
<protein>
    <submittedName>
        <fullName evidence="2">Uncharacterized protein</fullName>
    </submittedName>
</protein>
<feature type="transmembrane region" description="Helical" evidence="1">
    <location>
        <begin position="15"/>
        <end position="32"/>
    </location>
</feature>
<evidence type="ECO:0000313" key="3">
    <source>
        <dbReference type="Proteomes" id="UP000032900"/>
    </source>
</evidence>
<evidence type="ECO:0000256" key="1">
    <source>
        <dbReference type="SAM" id="Phobius"/>
    </source>
</evidence>
<gene>
    <name evidence="2" type="ORF">JCM15548_12510</name>
</gene>
<organism evidence="2 3">
    <name type="scientific">Geofilum rubicundum JCM 15548</name>
    <dbReference type="NCBI Taxonomy" id="1236989"/>
    <lineage>
        <taxon>Bacteria</taxon>
        <taxon>Pseudomonadati</taxon>
        <taxon>Bacteroidota</taxon>
        <taxon>Bacteroidia</taxon>
        <taxon>Marinilabiliales</taxon>
        <taxon>Marinilabiliaceae</taxon>
        <taxon>Geofilum</taxon>
    </lineage>
</organism>
<reference evidence="2 3" key="1">
    <citation type="journal article" date="2015" name="Microbes Environ.">
        <title>Distribution and evolution of nitrogen fixation genes in the phylum bacteroidetes.</title>
        <authorList>
            <person name="Inoue J."/>
            <person name="Oshima K."/>
            <person name="Suda W."/>
            <person name="Sakamoto M."/>
            <person name="Iino T."/>
            <person name="Noda S."/>
            <person name="Hongoh Y."/>
            <person name="Hattori M."/>
            <person name="Ohkuma M."/>
        </authorList>
    </citation>
    <scope>NUCLEOTIDE SEQUENCE [LARGE SCALE GENOMIC DNA]</scope>
    <source>
        <strain evidence="2">JCM 15548</strain>
    </source>
</reference>
<keyword evidence="1" id="KW-0812">Transmembrane</keyword>
<name>A0A0E9LYN3_9BACT</name>
<keyword evidence="1" id="KW-1133">Transmembrane helix</keyword>
<dbReference type="Proteomes" id="UP000032900">
    <property type="component" value="Unassembled WGS sequence"/>
</dbReference>
<sequence>MAALFVTFELTNNESLAGLMSLLILLPYYLIIRSADKAMKRRFQFTIKSINE</sequence>
<evidence type="ECO:0000313" key="2">
    <source>
        <dbReference type="EMBL" id="GAO30251.1"/>
    </source>
</evidence>
<accession>A0A0E9LYN3</accession>
<dbReference type="EMBL" id="BAZW01000020">
    <property type="protein sequence ID" value="GAO30251.1"/>
    <property type="molecule type" value="Genomic_DNA"/>
</dbReference>